<protein>
    <submittedName>
        <fullName evidence="1">Uncharacterized protein</fullName>
    </submittedName>
</protein>
<evidence type="ECO:0000313" key="2">
    <source>
        <dbReference type="Proteomes" id="UP000436006"/>
    </source>
</evidence>
<accession>A0A7K1SII5</accession>
<dbReference type="AlphaFoldDB" id="A0A7K1SII5"/>
<dbReference type="RefSeq" id="WP_157588330.1">
    <property type="nucleotide sequence ID" value="NZ_WPIN01000012.1"/>
</dbReference>
<gene>
    <name evidence="1" type="ORF">GO755_26475</name>
</gene>
<organism evidence="1 2">
    <name type="scientific">Spirosoma arboris</name>
    <dbReference type="NCBI Taxonomy" id="2682092"/>
    <lineage>
        <taxon>Bacteria</taxon>
        <taxon>Pseudomonadati</taxon>
        <taxon>Bacteroidota</taxon>
        <taxon>Cytophagia</taxon>
        <taxon>Cytophagales</taxon>
        <taxon>Cytophagaceae</taxon>
        <taxon>Spirosoma</taxon>
    </lineage>
</organism>
<dbReference type="EMBL" id="WPIN01000012">
    <property type="protein sequence ID" value="MVM33612.1"/>
    <property type="molecule type" value="Genomic_DNA"/>
</dbReference>
<evidence type="ECO:0000313" key="1">
    <source>
        <dbReference type="EMBL" id="MVM33612.1"/>
    </source>
</evidence>
<name>A0A7K1SII5_9BACT</name>
<proteinExistence type="predicted"/>
<reference evidence="1 2" key="1">
    <citation type="submission" date="2019-12" db="EMBL/GenBank/DDBJ databases">
        <title>Spirosoma sp. HMF4905 genome sequencing and assembly.</title>
        <authorList>
            <person name="Kang H."/>
            <person name="Cha I."/>
            <person name="Kim H."/>
            <person name="Joh K."/>
        </authorList>
    </citation>
    <scope>NUCLEOTIDE SEQUENCE [LARGE SCALE GENOMIC DNA]</scope>
    <source>
        <strain evidence="1 2">HMF4905</strain>
    </source>
</reference>
<comment type="caution">
    <text evidence="1">The sequence shown here is derived from an EMBL/GenBank/DDBJ whole genome shotgun (WGS) entry which is preliminary data.</text>
</comment>
<sequence>MKPTELQIRNTIQDIKKRLKDPLMDKPANKPVKEGYTEIVNILVEGRKPMKVSISCLRYAVGPLPFWVLIIM</sequence>
<keyword evidence="2" id="KW-1185">Reference proteome</keyword>
<dbReference type="Proteomes" id="UP000436006">
    <property type="component" value="Unassembled WGS sequence"/>
</dbReference>